<evidence type="ECO:0000259" key="1">
    <source>
        <dbReference type="Pfam" id="PF00156"/>
    </source>
</evidence>
<comment type="caution">
    <text evidence="2">The sequence shown here is derived from an EMBL/GenBank/DDBJ whole genome shotgun (WGS) entry which is preliminary data.</text>
</comment>
<dbReference type="GO" id="GO:0016757">
    <property type="term" value="F:glycosyltransferase activity"/>
    <property type="evidence" value="ECO:0007669"/>
    <property type="project" value="UniProtKB-KW"/>
</dbReference>
<name>A0A6L9SCK5_9ACTN</name>
<keyword evidence="3" id="KW-1185">Reference proteome</keyword>
<accession>A0A6L9SCK5</accession>
<dbReference type="RefSeq" id="WP_163740775.1">
    <property type="nucleotide sequence ID" value="NZ_JAAGOA010000014.1"/>
</dbReference>
<dbReference type="AlphaFoldDB" id="A0A6L9SCK5"/>
<dbReference type="Proteomes" id="UP000475214">
    <property type="component" value="Unassembled WGS sequence"/>
</dbReference>
<dbReference type="Pfam" id="PF00156">
    <property type="entry name" value="Pribosyltran"/>
    <property type="match status" value="1"/>
</dbReference>
<keyword evidence="2" id="KW-0808">Transferase</keyword>
<dbReference type="CDD" id="cd06223">
    <property type="entry name" value="PRTases_typeI"/>
    <property type="match status" value="1"/>
</dbReference>
<organism evidence="2 3">
    <name type="scientific">Phytoactinopolyspora halotolerans</name>
    <dbReference type="NCBI Taxonomy" id="1981512"/>
    <lineage>
        <taxon>Bacteria</taxon>
        <taxon>Bacillati</taxon>
        <taxon>Actinomycetota</taxon>
        <taxon>Actinomycetes</taxon>
        <taxon>Jiangellales</taxon>
        <taxon>Jiangellaceae</taxon>
        <taxon>Phytoactinopolyspora</taxon>
    </lineage>
</organism>
<proteinExistence type="predicted"/>
<feature type="domain" description="Phosphoribosyltransferase" evidence="1">
    <location>
        <begin position="10"/>
        <end position="177"/>
    </location>
</feature>
<dbReference type="EMBL" id="JAAGOA010000014">
    <property type="protein sequence ID" value="NEE02322.1"/>
    <property type="molecule type" value="Genomic_DNA"/>
</dbReference>
<gene>
    <name evidence="2" type="ORF">G1H10_19295</name>
</gene>
<evidence type="ECO:0000313" key="3">
    <source>
        <dbReference type="Proteomes" id="UP000475214"/>
    </source>
</evidence>
<dbReference type="SUPFAM" id="SSF53271">
    <property type="entry name" value="PRTase-like"/>
    <property type="match status" value="1"/>
</dbReference>
<protein>
    <submittedName>
        <fullName evidence="2">Phosphoribosyltransferase</fullName>
    </submittedName>
</protein>
<dbReference type="InterPro" id="IPR000836">
    <property type="entry name" value="PRTase_dom"/>
</dbReference>
<keyword evidence="2" id="KW-0328">Glycosyltransferase</keyword>
<dbReference type="InterPro" id="IPR029057">
    <property type="entry name" value="PRTase-like"/>
</dbReference>
<evidence type="ECO:0000313" key="2">
    <source>
        <dbReference type="EMBL" id="NEE02322.1"/>
    </source>
</evidence>
<dbReference type="Gene3D" id="3.40.50.2020">
    <property type="match status" value="1"/>
</dbReference>
<reference evidence="2 3" key="1">
    <citation type="submission" date="2020-02" db="EMBL/GenBank/DDBJ databases">
        <authorList>
            <person name="Li X.-J."/>
            <person name="Han X.-M."/>
        </authorList>
    </citation>
    <scope>NUCLEOTIDE SEQUENCE [LARGE SCALE GENOMIC DNA]</scope>
    <source>
        <strain evidence="2 3">CCTCC AB 2017055</strain>
    </source>
</reference>
<dbReference type="Gene3D" id="3.30.1310.20">
    <property type="entry name" value="PRTase-like"/>
    <property type="match status" value="1"/>
</dbReference>
<sequence>MTFRDRDDAGRQLAERLSEQAYESPVVLALPRGGVPVAAHVAAALNAPLEVYVARKIGAPGHPEYGIGAIAEGGNEIVVTGAVDQLGLGPEQMRRLADDERAELARRVSAYRGSTPLPPLEGRDVILVDDGLATGVTAEAAVRTLLAHHPRRVVLAVPVCPPDTRDRLSGIADEVVAITVPPDLGGIGAWYQDFSQTSDDEVVGVLERFRAGTGPRAAPGETP</sequence>